<reference evidence="2" key="1">
    <citation type="submission" date="2022-11" db="UniProtKB">
        <authorList>
            <consortium name="WormBaseParasite"/>
        </authorList>
    </citation>
    <scope>IDENTIFICATION</scope>
</reference>
<accession>A0AC35F5B7</accession>
<organism evidence="1 2">
    <name type="scientific">Panagrolaimus sp. PS1159</name>
    <dbReference type="NCBI Taxonomy" id="55785"/>
    <lineage>
        <taxon>Eukaryota</taxon>
        <taxon>Metazoa</taxon>
        <taxon>Ecdysozoa</taxon>
        <taxon>Nematoda</taxon>
        <taxon>Chromadorea</taxon>
        <taxon>Rhabditida</taxon>
        <taxon>Tylenchina</taxon>
        <taxon>Panagrolaimomorpha</taxon>
        <taxon>Panagrolaimoidea</taxon>
        <taxon>Panagrolaimidae</taxon>
        <taxon>Panagrolaimus</taxon>
    </lineage>
</organism>
<proteinExistence type="predicted"/>
<dbReference type="WBParaSite" id="PS1159_v2.g1326.t1">
    <property type="protein sequence ID" value="PS1159_v2.g1326.t1"/>
    <property type="gene ID" value="PS1159_v2.g1326"/>
</dbReference>
<evidence type="ECO:0000313" key="1">
    <source>
        <dbReference type="Proteomes" id="UP000887580"/>
    </source>
</evidence>
<dbReference type="Proteomes" id="UP000887580">
    <property type="component" value="Unplaced"/>
</dbReference>
<sequence>MKYYLPFTAVTLLADSTSIRLENTEQLIQIGDREPYEAKLTSITFSKPICIIALEIHTLQPLTGAEDIEITYNLCEESSTSNITWTLAHYTNKKNVFVLRHPILAKKLAVVAGFERNRNLGAAAMAILNVDIKQCNINTVFGSIEGEKERKCQKSTSPFQHHRHRSHSAVLKVSDAELDQLLLGHISSHSQTPNKQHLKNDSVEAVFIRTKRQTTEKIHQSKNATNTSGACPLGFYGESCDIPDCSSLRNCSNAGYCIHPNICKCAPNYFGADCSQCSGWFCNQCDFFCVHGQCDAITKSCRCRKGWSGAACDICLYKNCSTEPMIKMILPQTAEWINENEYVYVHGTDLPKTDDMRYHCLFGGISTSGNWLSSELIRCSIPSRAKP</sequence>
<name>A0AC35F5B7_9BILA</name>
<protein>
    <submittedName>
        <fullName evidence="2">EGF-like domain-containing protein</fullName>
    </submittedName>
</protein>
<evidence type="ECO:0000313" key="2">
    <source>
        <dbReference type="WBParaSite" id="PS1159_v2.g1326.t1"/>
    </source>
</evidence>